<evidence type="ECO:0000313" key="1">
    <source>
        <dbReference type="EMBL" id="KFF41605.1"/>
    </source>
</evidence>
<dbReference type="PATRIC" id="fig|1527444.3.peg.458"/>
<dbReference type="STRING" id="1527444.ucyna2_00478"/>
<dbReference type="Pfam" id="PF10216">
    <property type="entry name" value="ChpXY"/>
    <property type="match status" value="1"/>
</dbReference>
<comment type="caution">
    <text evidence="1">The sequence shown here is derived from an EMBL/GenBank/DDBJ whole genome shotgun (WGS) entry which is preliminary data.</text>
</comment>
<dbReference type="InterPro" id="IPR010220">
    <property type="entry name" value="CO2_hydration"/>
</dbReference>
<dbReference type="NCBIfam" id="TIGR01964">
    <property type="entry name" value="chpXY"/>
    <property type="match status" value="1"/>
</dbReference>
<name>A0A086CHE1_9CHRO</name>
<dbReference type="AlphaFoldDB" id="A0A086CHE1"/>
<accession>A0A086CHE1</accession>
<dbReference type="EMBL" id="JPSP01000004">
    <property type="protein sequence ID" value="KFF41605.1"/>
    <property type="molecule type" value="Genomic_DNA"/>
</dbReference>
<dbReference type="eggNOG" id="COG2441">
    <property type="taxonomic scope" value="Bacteria"/>
</dbReference>
<gene>
    <name evidence="1" type="ORF">ucyna2_00478</name>
</gene>
<evidence type="ECO:0000313" key="2">
    <source>
        <dbReference type="Proteomes" id="UP000028922"/>
    </source>
</evidence>
<proteinExistence type="predicted"/>
<dbReference type="Proteomes" id="UP000028922">
    <property type="component" value="Unassembled WGS sequence"/>
</dbReference>
<sequence>MVNENIDYSDHPLAEYIYRLENNDTLLNDSPLNVIEVVGILKSYGIILDSYSRNLNYIAHHEFLNFFPLFKYFNGEISIKKIFRHLKHQRINYEYAEYCVRTMMWHGGGNLETYLDGEEFTKNINNLISTKFKYNLLIKIVHQIFPEFLMEQMRMMAYYRCLGQFWKEMSHIFSCLSDRYDKCEIQTIPDIVEHILDSLKKKAHESIFYEVEERKQKFKIIPKLVRLELFQDVVIPYAESIFFRGTPFPGIVSYNAQEYQIPSDKSSFTYGILYADPLPTGGAGIPPTLLMKDISYYIPEYLHSIYAQTIRQEDDLLVQICKSFQKSMFCVTTAAIKGLAPYSLNTTNFEEKKQNRIHLKKWMNRFQYSQISIIND</sequence>
<protein>
    <submittedName>
        <fullName evidence="1">CO2 hydration protein</fullName>
    </submittedName>
</protein>
<reference evidence="1 2" key="1">
    <citation type="submission" date="2014-08" db="EMBL/GenBank/DDBJ databases">
        <title>Comparative genomics reveals surprising divergence of two closely related strains of uncultivated UCYN-A cyanobacteria.</title>
        <authorList>
            <person name="Bombar D."/>
            <person name="Heller P."/>
            <person name="Sanchez-Baracaldo P."/>
            <person name="Carter B.J."/>
            <person name="Zert J.P."/>
        </authorList>
    </citation>
    <scope>NUCLEOTIDE SEQUENCE [LARGE SCALE GENOMIC DNA]</scope>
</reference>
<organism evidence="1 2">
    <name type="scientific">Candidatus Atelocyanobacterium thalassa isolate SIO64986</name>
    <dbReference type="NCBI Taxonomy" id="1527444"/>
    <lineage>
        <taxon>Bacteria</taxon>
        <taxon>Bacillati</taxon>
        <taxon>Cyanobacteriota</taxon>
        <taxon>Cyanophyceae</taxon>
        <taxon>Oscillatoriophycideae</taxon>
        <taxon>Chroococcales</taxon>
        <taxon>Aphanothecaceae</taxon>
        <taxon>Candidatus Atelocyanobacterium</taxon>
        <taxon>Candidatus Atelocyanobacterium thalassae</taxon>
    </lineage>
</organism>